<dbReference type="GO" id="GO:0005524">
    <property type="term" value="F:ATP binding"/>
    <property type="evidence" value="ECO:0007669"/>
    <property type="project" value="UniProtKB-KW"/>
</dbReference>
<dbReference type="SMART" id="SM00421">
    <property type="entry name" value="HTH_LUXR"/>
    <property type="match status" value="1"/>
</dbReference>
<reference evidence="4" key="2">
    <citation type="submission" date="2020-09" db="EMBL/GenBank/DDBJ databases">
        <authorList>
            <person name="Sun Q."/>
            <person name="Ohkuma M."/>
        </authorList>
    </citation>
    <scope>NUCLEOTIDE SEQUENCE</scope>
    <source>
        <strain evidence="4">JCM 3086</strain>
    </source>
</reference>
<dbReference type="SUPFAM" id="SSF52540">
    <property type="entry name" value="P-loop containing nucleoside triphosphate hydrolases"/>
    <property type="match status" value="1"/>
</dbReference>
<dbReference type="RefSeq" id="WP_189313056.1">
    <property type="nucleotide sequence ID" value="NZ_BMQA01000014.1"/>
</dbReference>
<dbReference type="InterPro" id="IPR016032">
    <property type="entry name" value="Sig_transdc_resp-reg_C-effctor"/>
</dbReference>
<evidence type="ECO:0000259" key="3">
    <source>
        <dbReference type="PROSITE" id="PS50043"/>
    </source>
</evidence>
<dbReference type="GO" id="GO:0006355">
    <property type="term" value="P:regulation of DNA-templated transcription"/>
    <property type="evidence" value="ECO:0007669"/>
    <property type="project" value="InterPro"/>
</dbReference>
<gene>
    <name evidence="4" type="ORF">GCM10010121_045170</name>
</gene>
<dbReference type="InterPro" id="IPR000792">
    <property type="entry name" value="Tscrpt_reg_LuxR_C"/>
</dbReference>
<evidence type="ECO:0000256" key="2">
    <source>
        <dbReference type="ARBA" id="ARBA00022840"/>
    </source>
</evidence>
<dbReference type="PANTHER" id="PTHR16305:SF35">
    <property type="entry name" value="TRANSCRIPTIONAL ACTIVATOR DOMAIN"/>
    <property type="match status" value="1"/>
</dbReference>
<evidence type="ECO:0000313" key="5">
    <source>
        <dbReference type="Proteomes" id="UP000657574"/>
    </source>
</evidence>
<name>A0A917NU99_9ACTN</name>
<feature type="domain" description="HTH luxR-type" evidence="3">
    <location>
        <begin position="857"/>
        <end position="922"/>
    </location>
</feature>
<reference evidence="4" key="1">
    <citation type="journal article" date="2014" name="Int. J. Syst. Evol. Microbiol.">
        <title>Complete genome sequence of Corynebacterium casei LMG S-19264T (=DSM 44701T), isolated from a smear-ripened cheese.</title>
        <authorList>
            <consortium name="US DOE Joint Genome Institute (JGI-PGF)"/>
            <person name="Walter F."/>
            <person name="Albersmeier A."/>
            <person name="Kalinowski J."/>
            <person name="Ruckert C."/>
        </authorList>
    </citation>
    <scope>NUCLEOTIDE SEQUENCE</scope>
    <source>
        <strain evidence="4">JCM 3086</strain>
    </source>
</reference>
<protein>
    <submittedName>
        <fullName evidence="4">LuxR family transcriptional regulator</fullName>
    </submittedName>
</protein>
<dbReference type="InterPro" id="IPR027417">
    <property type="entry name" value="P-loop_NTPase"/>
</dbReference>
<dbReference type="PRINTS" id="PR00038">
    <property type="entry name" value="HTHLUXR"/>
</dbReference>
<evidence type="ECO:0000313" key="4">
    <source>
        <dbReference type="EMBL" id="GGJ28784.1"/>
    </source>
</evidence>
<dbReference type="CDD" id="cd06170">
    <property type="entry name" value="LuxR_C_like"/>
    <property type="match status" value="1"/>
</dbReference>
<dbReference type="GO" id="GO:0003677">
    <property type="term" value="F:DNA binding"/>
    <property type="evidence" value="ECO:0007669"/>
    <property type="project" value="InterPro"/>
</dbReference>
<dbReference type="EMBL" id="BMQA01000014">
    <property type="protein sequence ID" value="GGJ28784.1"/>
    <property type="molecule type" value="Genomic_DNA"/>
</dbReference>
<dbReference type="SUPFAM" id="SSF46894">
    <property type="entry name" value="C-terminal effector domain of the bipartite response regulators"/>
    <property type="match status" value="1"/>
</dbReference>
<keyword evidence="1" id="KW-0547">Nucleotide-binding</keyword>
<dbReference type="GO" id="GO:0004016">
    <property type="term" value="F:adenylate cyclase activity"/>
    <property type="evidence" value="ECO:0007669"/>
    <property type="project" value="TreeGrafter"/>
</dbReference>
<dbReference type="InterPro" id="IPR036388">
    <property type="entry name" value="WH-like_DNA-bd_sf"/>
</dbReference>
<proteinExistence type="predicted"/>
<dbReference type="InterPro" id="IPR041664">
    <property type="entry name" value="AAA_16"/>
</dbReference>
<organism evidence="4 5">
    <name type="scientific">Streptomyces brasiliensis</name>
    <dbReference type="NCBI Taxonomy" id="1954"/>
    <lineage>
        <taxon>Bacteria</taxon>
        <taxon>Bacillati</taxon>
        <taxon>Actinomycetota</taxon>
        <taxon>Actinomycetes</taxon>
        <taxon>Kitasatosporales</taxon>
        <taxon>Streptomycetaceae</taxon>
        <taxon>Streptomyces</taxon>
    </lineage>
</organism>
<dbReference type="Proteomes" id="UP000657574">
    <property type="component" value="Unassembled WGS sequence"/>
</dbReference>
<dbReference type="Gene3D" id="3.40.50.300">
    <property type="entry name" value="P-loop containing nucleotide triphosphate hydrolases"/>
    <property type="match status" value="1"/>
</dbReference>
<comment type="caution">
    <text evidence="4">The sequence shown here is derived from an EMBL/GenBank/DDBJ whole genome shotgun (WGS) entry which is preliminary data.</text>
</comment>
<sequence length="923" mass="99597">MIQPAARPETLVGRLEEIDFLQRFVQQTAVNGGALLLSGEAGVGKTALLEATADAARDSGTTVLRVTGAEFEAEVSFASLNQALFPLVDEFSELGDEHAQALRVALGFEVGPPPDRLLLSNAVTLLFRRMAARAPLLLVIDDLPWLDRASAAVLSFVARRLIGSRAGLLAAFRSGSYVYFDVSGLPEMVLQALDDEAAAHLLAERFPGIDPQVRARVLSTAQGNPLALLELPQALRESRRGPAQPLPRILPLTQRLQGLFAARVAALPAATRTLLLTAALESTGDLRVLQDATDAGYRLDDLAPAEQDQLVRVEAASHKVTFRHPLIRSAVVAESTSAERRQIHQALAQASRGNLELRAWHLGEATVEPDEEVAALLQAAARRVRGRGDYQAVISLLCRAADLSPMAEARSSRLAEAAYIGAEGLAEAKSTTELLQGIHRSDEQAPTSLHYASAAALQLLDADGHVDTAHRLLVGAIESWPNHTDADDEELITGLWTLALVCIVGGRAELWEAFHTAMARLRPEPPEIMTLGIGLFGADPVRTGVPLLPTLEARLATIHRESDPAVVQDVAASAIYPDRLAEVREPLWRSIRQGRAGGPGRRRIVALMDVCFDDFVRGEWAEAGELADEGLAVCDEFGGRFFGFYFRYHQALLAAVQGRFETSRALADQMIGWAGPRGVGMAQTYARHALVLAHLGEGNFESAYQHATGISPAGTLASHVPHSLWVAMELVEAAVRTDRRAEAERHVRVLQESGIAALSPRLAMRETASAALVAGDEAPELFERALSLPRVAEWPFDAARVRLLYGERLRRSRAANEARVQLKQALGAFEKLGAAPWAARAERELRAAGQATRTPSSAQGVAALTSQELEIARLAASGMTNKEIGERLFISPRTVSSHLYQIFPKLGITKRAALRDAIGGDDT</sequence>
<dbReference type="Pfam" id="PF00196">
    <property type="entry name" value="GerE"/>
    <property type="match status" value="1"/>
</dbReference>
<dbReference type="PANTHER" id="PTHR16305">
    <property type="entry name" value="TESTICULAR SOLUBLE ADENYLYL CYCLASE"/>
    <property type="match status" value="1"/>
</dbReference>
<dbReference type="Gene3D" id="1.10.10.10">
    <property type="entry name" value="Winged helix-like DNA-binding domain superfamily/Winged helix DNA-binding domain"/>
    <property type="match status" value="1"/>
</dbReference>
<accession>A0A917NU99</accession>
<keyword evidence="5" id="KW-1185">Reference proteome</keyword>
<keyword evidence="2" id="KW-0067">ATP-binding</keyword>
<evidence type="ECO:0000256" key="1">
    <source>
        <dbReference type="ARBA" id="ARBA00022741"/>
    </source>
</evidence>
<dbReference type="GO" id="GO:0005737">
    <property type="term" value="C:cytoplasm"/>
    <property type="evidence" value="ECO:0007669"/>
    <property type="project" value="TreeGrafter"/>
</dbReference>
<dbReference type="Pfam" id="PF13191">
    <property type="entry name" value="AAA_16"/>
    <property type="match status" value="1"/>
</dbReference>
<dbReference type="AlphaFoldDB" id="A0A917NU99"/>
<dbReference type="PROSITE" id="PS50043">
    <property type="entry name" value="HTH_LUXR_2"/>
    <property type="match status" value="1"/>
</dbReference>
<dbReference type="CDD" id="cd00009">
    <property type="entry name" value="AAA"/>
    <property type="match status" value="1"/>
</dbReference>